<evidence type="ECO:0000259" key="16">
    <source>
        <dbReference type="PROSITE" id="PS50110"/>
    </source>
</evidence>
<evidence type="ECO:0000256" key="13">
    <source>
        <dbReference type="SAM" id="Phobius"/>
    </source>
</evidence>
<evidence type="ECO:0000256" key="1">
    <source>
        <dbReference type="ARBA" id="ARBA00000085"/>
    </source>
</evidence>
<dbReference type="InterPro" id="IPR003661">
    <property type="entry name" value="HisK_dim/P_dom"/>
</dbReference>
<dbReference type="GO" id="GO:0003700">
    <property type="term" value="F:DNA-binding transcription factor activity"/>
    <property type="evidence" value="ECO:0007669"/>
    <property type="project" value="InterPro"/>
</dbReference>
<dbReference type="SUPFAM" id="SSF52172">
    <property type="entry name" value="CheY-like"/>
    <property type="match status" value="1"/>
</dbReference>
<keyword evidence="3 12" id="KW-0597">Phosphoprotein</keyword>
<proteinExistence type="predicted"/>
<dbReference type="SMART" id="SM00342">
    <property type="entry name" value="HTH_ARAC"/>
    <property type="match status" value="1"/>
</dbReference>
<evidence type="ECO:0000256" key="4">
    <source>
        <dbReference type="ARBA" id="ARBA00022679"/>
    </source>
</evidence>
<dbReference type="PROSITE" id="PS00041">
    <property type="entry name" value="HTH_ARAC_FAMILY_1"/>
    <property type="match status" value="1"/>
</dbReference>
<dbReference type="PRINTS" id="PR00344">
    <property type="entry name" value="BCTRLSENSOR"/>
</dbReference>
<dbReference type="SMART" id="SM00388">
    <property type="entry name" value="HisKA"/>
    <property type="match status" value="1"/>
</dbReference>
<accession>R9I0Y1</accession>
<feature type="domain" description="HTH araC/xylS-type" evidence="14">
    <location>
        <begin position="1313"/>
        <end position="1412"/>
    </location>
</feature>
<dbReference type="HOGENOM" id="CLU_000445_28_1_10"/>
<name>R9I0Y1_9BACT</name>
<dbReference type="SMART" id="SM00387">
    <property type="entry name" value="HATPase_c"/>
    <property type="match status" value="1"/>
</dbReference>
<dbReference type="SUPFAM" id="SSF47384">
    <property type="entry name" value="Homodimeric domain of signal transducing histidine kinase"/>
    <property type="match status" value="1"/>
</dbReference>
<evidence type="ECO:0000256" key="2">
    <source>
        <dbReference type="ARBA" id="ARBA00012438"/>
    </source>
</evidence>
<dbReference type="FunFam" id="3.30.565.10:FF:000037">
    <property type="entry name" value="Hybrid sensor histidine kinase/response regulator"/>
    <property type="match status" value="1"/>
</dbReference>
<comment type="caution">
    <text evidence="17">The sequence shown here is derived from an EMBL/GenBank/DDBJ whole genome shotgun (WGS) entry which is preliminary data.</text>
</comment>
<keyword evidence="13" id="KW-1133">Transmembrane helix</keyword>
<dbReference type="STRING" id="1235788.C802_03465"/>
<keyword evidence="13" id="KW-0812">Transmembrane</keyword>
<dbReference type="Proteomes" id="UP000014200">
    <property type="component" value="Unassembled WGS sequence"/>
</dbReference>
<dbReference type="InterPro" id="IPR003594">
    <property type="entry name" value="HATPase_dom"/>
</dbReference>
<dbReference type="InterPro" id="IPR018062">
    <property type="entry name" value="HTH_AraC-typ_CS"/>
</dbReference>
<dbReference type="Pfam" id="PF12833">
    <property type="entry name" value="HTH_18"/>
    <property type="match status" value="1"/>
</dbReference>
<dbReference type="Gene3D" id="2.130.10.10">
    <property type="entry name" value="YVTN repeat-like/Quinoprotein amine dehydrogenase"/>
    <property type="match status" value="4"/>
</dbReference>
<feature type="domain" description="Histidine kinase" evidence="15">
    <location>
        <begin position="908"/>
        <end position="1123"/>
    </location>
</feature>
<dbReference type="CDD" id="cd17574">
    <property type="entry name" value="REC_OmpR"/>
    <property type="match status" value="1"/>
</dbReference>
<dbReference type="InterPro" id="IPR001789">
    <property type="entry name" value="Sig_transdc_resp-reg_receiver"/>
</dbReference>
<dbReference type="Pfam" id="PF07495">
    <property type="entry name" value="Y_Y_Y"/>
    <property type="match status" value="1"/>
</dbReference>
<dbReference type="InterPro" id="IPR036890">
    <property type="entry name" value="HATPase_C_sf"/>
</dbReference>
<dbReference type="PANTHER" id="PTHR43547:SF2">
    <property type="entry name" value="HYBRID SIGNAL TRANSDUCTION HISTIDINE KINASE C"/>
    <property type="match status" value="1"/>
</dbReference>
<dbReference type="SUPFAM" id="SSF55874">
    <property type="entry name" value="ATPase domain of HSP90 chaperone/DNA topoisomerase II/histidine kinase"/>
    <property type="match status" value="1"/>
</dbReference>
<dbReference type="CDD" id="cd00082">
    <property type="entry name" value="HisKA"/>
    <property type="match status" value="1"/>
</dbReference>
<organism evidence="17 18">
    <name type="scientific">Phocaeicola sartorii</name>
    <dbReference type="NCBI Taxonomy" id="671267"/>
    <lineage>
        <taxon>Bacteria</taxon>
        <taxon>Pseudomonadati</taxon>
        <taxon>Bacteroidota</taxon>
        <taxon>Bacteroidia</taxon>
        <taxon>Bacteroidales</taxon>
        <taxon>Bacteroidaceae</taxon>
        <taxon>Phocaeicola</taxon>
    </lineage>
</organism>
<dbReference type="SMART" id="SM00448">
    <property type="entry name" value="REC"/>
    <property type="match status" value="1"/>
</dbReference>
<dbReference type="Pfam" id="PF02518">
    <property type="entry name" value="HATPase_c"/>
    <property type="match status" value="1"/>
</dbReference>
<keyword evidence="13" id="KW-0472">Membrane</keyword>
<protein>
    <recommendedName>
        <fullName evidence="2">histidine kinase</fullName>
        <ecNumber evidence="2">2.7.13.3</ecNumber>
    </recommendedName>
</protein>
<keyword evidence="7" id="KW-0067">ATP-binding</keyword>
<dbReference type="GO" id="GO:0000155">
    <property type="term" value="F:phosphorelay sensor kinase activity"/>
    <property type="evidence" value="ECO:0007669"/>
    <property type="project" value="InterPro"/>
</dbReference>
<evidence type="ECO:0000256" key="6">
    <source>
        <dbReference type="ARBA" id="ARBA00022777"/>
    </source>
</evidence>
<evidence type="ECO:0000256" key="10">
    <source>
        <dbReference type="ARBA" id="ARBA00023125"/>
    </source>
</evidence>
<dbReference type="InterPro" id="IPR015943">
    <property type="entry name" value="WD40/YVTN_repeat-like_dom_sf"/>
</dbReference>
<evidence type="ECO:0000256" key="3">
    <source>
        <dbReference type="ARBA" id="ARBA00022553"/>
    </source>
</evidence>
<keyword evidence="5" id="KW-0547">Nucleotide-binding</keyword>
<dbReference type="Pfam" id="PF07494">
    <property type="entry name" value="Reg_prop"/>
    <property type="match status" value="5"/>
</dbReference>
<keyword evidence="10" id="KW-0238">DNA-binding</keyword>
<keyword evidence="8" id="KW-0902">Two-component regulatory system</keyword>
<dbReference type="InterPro" id="IPR004358">
    <property type="entry name" value="Sig_transdc_His_kin-like_C"/>
</dbReference>
<dbReference type="Gene3D" id="3.40.50.2300">
    <property type="match status" value="1"/>
</dbReference>
<feature type="modified residue" description="4-aspartylphosphate" evidence="12">
    <location>
        <position position="1214"/>
    </location>
</feature>
<gene>
    <name evidence="17" type="ORF">C802_03465</name>
</gene>
<evidence type="ECO:0000313" key="17">
    <source>
        <dbReference type="EMBL" id="EOS09912.1"/>
    </source>
</evidence>
<evidence type="ECO:0000256" key="11">
    <source>
        <dbReference type="ARBA" id="ARBA00023163"/>
    </source>
</evidence>
<comment type="catalytic activity">
    <reaction evidence="1">
        <text>ATP + protein L-histidine = ADP + protein N-phospho-L-histidine.</text>
        <dbReference type="EC" id="2.7.13.3"/>
    </reaction>
</comment>
<evidence type="ECO:0000256" key="7">
    <source>
        <dbReference type="ARBA" id="ARBA00022840"/>
    </source>
</evidence>
<dbReference type="InterPro" id="IPR013783">
    <property type="entry name" value="Ig-like_fold"/>
</dbReference>
<dbReference type="GO" id="GO:0043565">
    <property type="term" value="F:sequence-specific DNA binding"/>
    <property type="evidence" value="ECO:0007669"/>
    <property type="project" value="InterPro"/>
</dbReference>
<dbReference type="RefSeq" id="WP_016277747.1">
    <property type="nucleotide sequence ID" value="NZ_JABVZU010000002.1"/>
</dbReference>
<dbReference type="InterPro" id="IPR036097">
    <property type="entry name" value="HisK_dim/P_sf"/>
</dbReference>
<dbReference type="OrthoDB" id="717811at2"/>
<feature type="domain" description="Response regulatory" evidence="16">
    <location>
        <begin position="1166"/>
        <end position="1281"/>
    </location>
</feature>
<dbReference type="PATRIC" id="fig|1235788.3.peg.3551"/>
<evidence type="ECO:0000256" key="12">
    <source>
        <dbReference type="PROSITE-ProRule" id="PRU00169"/>
    </source>
</evidence>
<dbReference type="Pfam" id="PF00512">
    <property type="entry name" value="HisKA"/>
    <property type="match status" value="1"/>
</dbReference>
<feature type="transmembrane region" description="Helical" evidence="13">
    <location>
        <begin position="862"/>
        <end position="882"/>
    </location>
</feature>
<keyword evidence="11" id="KW-0804">Transcription</keyword>
<keyword evidence="4" id="KW-0808">Transferase</keyword>
<reference evidence="17 18" key="1">
    <citation type="submission" date="2013-04" db="EMBL/GenBank/DDBJ databases">
        <title>The Genome Sequence of Bacteroides massiliensis dnLKV3.</title>
        <authorList>
            <consortium name="The Broad Institute Genomics Platform"/>
            <consortium name="The Broad Institute Genome Sequencing Center for Infectious Disease"/>
            <person name="Earl A."/>
            <person name="Xavier R."/>
            <person name="Kuhn K."/>
            <person name="Stappenbeck T."/>
            <person name="Walker B."/>
            <person name="Young S."/>
            <person name="Zeng Q."/>
            <person name="Gargeya S."/>
            <person name="Fitzgerald M."/>
            <person name="Haas B."/>
            <person name="Abouelleil A."/>
            <person name="Allen A.W."/>
            <person name="Alvarado L."/>
            <person name="Arachchi H.M."/>
            <person name="Berlin A.M."/>
            <person name="Chapman S.B."/>
            <person name="Gainer-Dewar J."/>
            <person name="Goldberg J."/>
            <person name="Griggs A."/>
            <person name="Gujja S."/>
            <person name="Hansen M."/>
            <person name="Howarth C."/>
            <person name="Imamovic A."/>
            <person name="Ireland A."/>
            <person name="Larimer J."/>
            <person name="McCowan C."/>
            <person name="Murphy C."/>
            <person name="Pearson M."/>
            <person name="Poon T.W."/>
            <person name="Priest M."/>
            <person name="Roberts A."/>
            <person name="Saif S."/>
            <person name="Shea T."/>
            <person name="Sisk P."/>
            <person name="Sykes S."/>
            <person name="Wortman J."/>
            <person name="Nusbaum C."/>
            <person name="Birren B."/>
        </authorList>
    </citation>
    <scope>NUCLEOTIDE SEQUENCE [LARGE SCALE GENOMIC DNA]</scope>
    <source>
        <strain evidence="18">dnLKV3</strain>
    </source>
</reference>
<dbReference type="InterPro" id="IPR011006">
    <property type="entry name" value="CheY-like_superfamily"/>
</dbReference>
<evidence type="ECO:0000256" key="5">
    <source>
        <dbReference type="ARBA" id="ARBA00022741"/>
    </source>
</evidence>
<dbReference type="Gene3D" id="1.10.287.130">
    <property type="match status" value="1"/>
</dbReference>
<evidence type="ECO:0000256" key="9">
    <source>
        <dbReference type="ARBA" id="ARBA00023015"/>
    </source>
</evidence>
<dbReference type="Pfam" id="PF00072">
    <property type="entry name" value="Response_reg"/>
    <property type="match status" value="1"/>
</dbReference>
<keyword evidence="6" id="KW-0418">Kinase</keyword>
<dbReference type="InterPro" id="IPR005467">
    <property type="entry name" value="His_kinase_dom"/>
</dbReference>
<dbReference type="Gene3D" id="1.10.10.60">
    <property type="entry name" value="Homeodomain-like"/>
    <property type="match status" value="1"/>
</dbReference>
<dbReference type="GeneID" id="82152427"/>
<dbReference type="PROSITE" id="PS01124">
    <property type="entry name" value="HTH_ARAC_FAMILY_2"/>
    <property type="match status" value="1"/>
</dbReference>
<keyword evidence="18" id="KW-1185">Reference proteome</keyword>
<evidence type="ECO:0000259" key="14">
    <source>
        <dbReference type="PROSITE" id="PS01124"/>
    </source>
</evidence>
<dbReference type="EMBL" id="ASSP01000021">
    <property type="protein sequence ID" value="EOS09912.1"/>
    <property type="molecule type" value="Genomic_DNA"/>
</dbReference>
<dbReference type="InterPro" id="IPR009057">
    <property type="entry name" value="Homeodomain-like_sf"/>
</dbReference>
<evidence type="ECO:0000313" key="18">
    <source>
        <dbReference type="Proteomes" id="UP000014200"/>
    </source>
</evidence>
<evidence type="ECO:0000256" key="8">
    <source>
        <dbReference type="ARBA" id="ARBA00023012"/>
    </source>
</evidence>
<sequence>MKTYICLLWVVFVCIGWEMHASVDVHPTFITTSDGLANNSVRYLFQDSKGFIWMGTLDGLSRYDGHSFVTFRPESGDKISLANHHVKKIQEDRNGFLWFITAPELMSCYDLKHDCFVDFTGCGEYRRPYNKILETAGGDIWLWHHQSGCRKIVCKDGIHSSVSFTKENGKLLTNAVNSVYEDEQGVIWICTQLGLFQVTEEGQTRVVQDGLSFVGAMSFRHKIFFVTSDGGIYEKSSGENLSLTARLPWKLSAFNTYESCRLQNDWVFFTPEGGEVFSMSEKRLIHDASLDIRLGKCEKDNLNNLWISNGTGLVHYIDVRTRAVRIFRLMSDEKVKLIGDERYHIIQDVSRGLIWISTYGNGLFVYDSQKEEMTHYSYHVDEFNRVNSDFLLYAMGDRTGNIWLGSEYSGIALLSVLNDGATYIYPENEKLVDRSNTIRMVTCMENGDVQVGNRRGGLFAYDCHLDLLQRNYYHLSVFALEEDDKGQVWMGTRGDGLCIGDRWYVHRADDVNSLAHNHIYDIYRDYRDRMWIGTFGGGLDLAVYQKNDFVFHHFLKGSFGEQEVRTITADRNHWMWVGTNNGIYVFHPDSLLNDSRQYYVYNLDNGKIRSNEIRNIFCDSKGRMWIGTTGRGFSVCQSGQTYDQLEFRHYDEDDGLVNNVVQSIIEDRDGKIWLGTEYGMSRFDPDTETFDNFFFSAIMPGNVYLESSACVMKNGHLLFGTNHGLVVVDPEKVMPQHVVSPVVLTDLKINGISVRPGDVDSPLAEALSYTDRIELKYYQNSFSIDFSTFDYSMANDAKYIYKLAPYDKDWGVPSSLNFAAYKNLLPGTYQLHVKASSASGVWGKDETVLQIVITPPFWKTGWAFAIYVILICMAMYITFRLIHKFATLRNRIQLEKQLTEYKLVFFTNISHEFRTPLTLIQGALEKIETMGRVSKELAYPIKVMDRSTQRMLRLINQLLEFRKMQNNKLVLSLEETDVIVFLYDIFLSFKETAESKEMEFRFIPSVSSYPMFVDKGKLDKIVYNLLSNAFKYTPEGGKIVCSVDVEEETKKMIISVSDTGIGIPLEKRGQLFSRFMQSSFSGDSMGIGLHLTHELVNVHKGSIEYAENEGQGSVFTVTLPLDSSVYESKDFLISTVLMEETDHTDEGIPCRLVKEEQMVAPLNKKKILIIEDDTDIREFLKKEISVYFEVVAEADGVAGFERARTYDADLIICDVLMPGMNGYEVTRKLKNEFSTSHIPIILLTAMGTTENKLEGVESGADAYVTKPFSLKLLLARMVQLIDQREKLREKYVNDPSIERPAIYTSDKDKQFLDKLQAIIEQELGNPEFTMEDFAARMKLGRTVFSKKVRGLTGHTPNEYFRIIRLKKAAELLLEGNYNVSEVSYKVGISDPLYFSRCFKTQYGVSPSVYLRGKEKEGLKT</sequence>
<dbReference type="PROSITE" id="PS50110">
    <property type="entry name" value="RESPONSE_REGULATORY"/>
    <property type="match status" value="1"/>
</dbReference>
<dbReference type="InterPro" id="IPR011110">
    <property type="entry name" value="Reg_prop"/>
</dbReference>
<evidence type="ECO:0000259" key="15">
    <source>
        <dbReference type="PROSITE" id="PS50109"/>
    </source>
</evidence>
<dbReference type="PROSITE" id="PS50109">
    <property type="entry name" value="HIS_KIN"/>
    <property type="match status" value="1"/>
</dbReference>
<dbReference type="Gene3D" id="2.60.40.10">
    <property type="entry name" value="Immunoglobulins"/>
    <property type="match status" value="1"/>
</dbReference>
<dbReference type="Gene3D" id="3.30.565.10">
    <property type="entry name" value="Histidine kinase-like ATPase, C-terminal domain"/>
    <property type="match status" value="1"/>
</dbReference>
<dbReference type="InterPro" id="IPR018060">
    <property type="entry name" value="HTH_AraC"/>
</dbReference>
<dbReference type="SUPFAM" id="SSF63829">
    <property type="entry name" value="Calcium-dependent phosphotriesterase"/>
    <property type="match status" value="2"/>
</dbReference>
<dbReference type="FunFam" id="2.60.40.10:FF:000791">
    <property type="entry name" value="Two-component system sensor histidine kinase/response regulator"/>
    <property type="match status" value="1"/>
</dbReference>
<dbReference type="InterPro" id="IPR011123">
    <property type="entry name" value="Y_Y_Y"/>
</dbReference>
<dbReference type="SUPFAM" id="SSF46689">
    <property type="entry name" value="Homeodomain-like"/>
    <property type="match status" value="1"/>
</dbReference>
<dbReference type="EC" id="2.7.13.3" evidence="2"/>
<dbReference type="GO" id="GO:0005524">
    <property type="term" value="F:ATP binding"/>
    <property type="evidence" value="ECO:0007669"/>
    <property type="project" value="UniProtKB-KW"/>
</dbReference>
<dbReference type="FunFam" id="1.10.287.130:FF:000045">
    <property type="entry name" value="Two-component system sensor histidine kinase/response regulator"/>
    <property type="match status" value="1"/>
</dbReference>
<dbReference type="PANTHER" id="PTHR43547">
    <property type="entry name" value="TWO-COMPONENT HISTIDINE KINASE"/>
    <property type="match status" value="1"/>
</dbReference>
<keyword evidence="9" id="KW-0805">Transcription regulation</keyword>